<dbReference type="OrthoDB" id="6425181at2759"/>
<evidence type="ECO:0000256" key="1">
    <source>
        <dbReference type="SAM" id="Phobius"/>
    </source>
</evidence>
<dbReference type="SUPFAM" id="SSF56496">
    <property type="entry name" value="Fibrinogen C-terminal domain-like"/>
    <property type="match status" value="1"/>
</dbReference>
<evidence type="ECO:0000313" key="3">
    <source>
        <dbReference type="EMBL" id="GFT72344.1"/>
    </source>
</evidence>
<proteinExistence type="predicted"/>
<comment type="caution">
    <text evidence="3">The sequence shown here is derived from an EMBL/GenBank/DDBJ whole genome shotgun (WGS) entry which is preliminary data.</text>
</comment>
<dbReference type="Gene3D" id="3.90.215.10">
    <property type="entry name" value="Gamma Fibrinogen, chain A, domain 1"/>
    <property type="match status" value="1"/>
</dbReference>
<sequence>MNICIPTLLLLEIFIMRLFCIWGVILLIFSAPIDGVREQKTACEEKQRTLALLDVAEDSLAKAHYLYPGNTERGISSNMTDEEKRERGLAFLEITKNLISEVKDKFQACSKTLICPNRPRDCSEILANGNSESGVYTIFPVVGYSAEESMEVYCDMETDGGGWTVIQRRGNFSVQQDFNQGWESYRKGFGDLHRDFWLGNDKIFLLSNQEESEIRFDLQMEQERRYAVYKTFWIDDQYSSYKLHIDNYEGNAGDSMKLHNGFIFSTKDNGHMRWAAKSKGGWWYCNCNIAMANLNGVYQPHKLSVESVSWFDWLEMTGLTHTEMKLRPKESQKT</sequence>
<dbReference type="PROSITE" id="PS51406">
    <property type="entry name" value="FIBRINOGEN_C_2"/>
    <property type="match status" value="1"/>
</dbReference>
<dbReference type="CDD" id="cd00087">
    <property type="entry name" value="FReD"/>
    <property type="match status" value="1"/>
</dbReference>
<keyword evidence="1" id="KW-1133">Transmembrane helix</keyword>
<gene>
    <name evidence="3" type="ORF">NPIL_158641</name>
</gene>
<dbReference type="AlphaFoldDB" id="A0A8X6PK15"/>
<organism evidence="3 4">
    <name type="scientific">Nephila pilipes</name>
    <name type="common">Giant wood spider</name>
    <name type="synonym">Nephila maculata</name>
    <dbReference type="NCBI Taxonomy" id="299642"/>
    <lineage>
        <taxon>Eukaryota</taxon>
        <taxon>Metazoa</taxon>
        <taxon>Ecdysozoa</taxon>
        <taxon>Arthropoda</taxon>
        <taxon>Chelicerata</taxon>
        <taxon>Arachnida</taxon>
        <taxon>Araneae</taxon>
        <taxon>Araneomorphae</taxon>
        <taxon>Entelegynae</taxon>
        <taxon>Araneoidea</taxon>
        <taxon>Nephilidae</taxon>
        <taxon>Nephila</taxon>
    </lineage>
</organism>
<dbReference type="Proteomes" id="UP000887013">
    <property type="component" value="Unassembled WGS sequence"/>
</dbReference>
<feature type="transmembrane region" description="Helical" evidence="1">
    <location>
        <begin position="7"/>
        <end position="29"/>
    </location>
</feature>
<accession>A0A8X6PK15</accession>
<dbReference type="InterPro" id="IPR036056">
    <property type="entry name" value="Fibrinogen-like_C"/>
</dbReference>
<dbReference type="EMBL" id="BMAW01070227">
    <property type="protein sequence ID" value="GFT72344.1"/>
    <property type="molecule type" value="Genomic_DNA"/>
</dbReference>
<reference evidence="3" key="1">
    <citation type="submission" date="2020-08" db="EMBL/GenBank/DDBJ databases">
        <title>Multicomponent nature underlies the extraordinary mechanical properties of spider dragline silk.</title>
        <authorList>
            <person name="Kono N."/>
            <person name="Nakamura H."/>
            <person name="Mori M."/>
            <person name="Yoshida Y."/>
            <person name="Ohtoshi R."/>
            <person name="Malay A.D."/>
            <person name="Moran D.A.P."/>
            <person name="Tomita M."/>
            <person name="Numata K."/>
            <person name="Arakawa K."/>
        </authorList>
    </citation>
    <scope>NUCLEOTIDE SEQUENCE</scope>
</reference>
<keyword evidence="1" id="KW-0812">Transmembrane</keyword>
<dbReference type="InterPro" id="IPR014716">
    <property type="entry name" value="Fibrinogen_a/b/g_C_1"/>
</dbReference>
<dbReference type="NCBIfam" id="NF040941">
    <property type="entry name" value="GGGWT_bact"/>
    <property type="match status" value="1"/>
</dbReference>
<dbReference type="PANTHER" id="PTHR19143:SF458">
    <property type="entry name" value="FIBRINOGEN C-TERMINAL DOMAIN-CONTAINING PROTEIN-RELATED"/>
    <property type="match status" value="1"/>
</dbReference>
<evidence type="ECO:0000313" key="4">
    <source>
        <dbReference type="Proteomes" id="UP000887013"/>
    </source>
</evidence>
<dbReference type="InterPro" id="IPR002181">
    <property type="entry name" value="Fibrinogen_a/b/g_C_dom"/>
</dbReference>
<name>A0A8X6PK15_NEPPI</name>
<keyword evidence="4" id="KW-1185">Reference proteome</keyword>
<dbReference type="GO" id="GO:0005615">
    <property type="term" value="C:extracellular space"/>
    <property type="evidence" value="ECO:0007669"/>
    <property type="project" value="TreeGrafter"/>
</dbReference>
<dbReference type="InterPro" id="IPR050373">
    <property type="entry name" value="Fibrinogen_C-term_domain"/>
</dbReference>
<dbReference type="PANTHER" id="PTHR19143">
    <property type="entry name" value="FIBRINOGEN/TENASCIN/ANGIOPOEITIN"/>
    <property type="match status" value="1"/>
</dbReference>
<protein>
    <submittedName>
        <fullName evidence="3">Techylectin-5A</fullName>
    </submittedName>
</protein>
<dbReference type="SMART" id="SM00186">
    <property type="entry name" value="FBG"/>
    <property type="match status" value="1"/>
</dbReference>
<keyword evidence="1" id="KW-0472">Membrane</keyword>
<evidence type="ECO:0000259" key="2">
    <source>
        <dbReference type="PROSITE" id="PS51406"/>
    </source>
</evidence>
<feature type="domain" description="Fibrinogen C-terminal" evidence="2">
    <location>
        <begin position="113"/>
        <end position="330"/>
    </location>
</feature>
<dbReference type="Pfam" id="PF00147">
    <property type="entry name" value="Fibrinogen_C"/>
    <property type="match status" value="1"/>
</dbReference>